<name>A0A0F9U6N9_9ZZZZ</name>
<sequence>MYDVVIACGKCGKLITSWVIDHLPKALPFSYEKCPICKDNNFVYLEIKKQ</sequence>
<protein>
    <submittedName>
        <fullName evidence="1">Uncharacterized protein</fullName>
    </submittedName>
</protein>
<reference evidence="1" key="1">
    <citation type="journal article" date="2015" name="Nature">
        <title>Complex archaea that bridge the gap between prokaryotes and eukaryotes.</title>
        <authorList>
            <person name="Spang A."/>
            <person name="Saw J.H."/>
            <person name="Jorgensen S.L."/>
            <person name="Zaremba-Niedzwiedzka K."/>
            <person name="Martijn J."/>
            <person name="Lind A.E."/>
            <person name="van Eijk R."/>
            <person name="Schleper C."/>
            <person name="Guy L."/>
            <person name="Ettema T.J."/>
        </authorList>
    </citation>
    <scope>NUCLEOTIDE SEQUENCE</scope>
</reference>
<comment type="caution">
    <text evidence="1">The sequence shown here is derived from an EMBL/GenBank/DDBJ whole genome shotgun (WGS) entry which is preliminary data.</text>
</comment>
<organism evidence="1">
    <name type="scientific">marine sediment metagenome</name>
    <dbReference type="NCBI Taxonomy" id="412755"/>
    <lineage>
        <taxon>unclassified sequences</taxon>
        <taxon>metagenomes</taxon>
        <taxon>ecological metagenomes</taxon>
    </lineage>
</organism>
<dbReference type="EMBL" id="LAZR01000825">
    <property type="protein sequence ID" value="KKN56966.1"/>
    <property type="molecule type" value="Genomic_DNA"/>
</dbReference>
<dbReference type="AlphaFoldDB" id="A0A0F9U6N9"/>
<gene>
    <name evidence="1" type="ORF">LCGC14_0566880</name>
</gene>
<evidence type="ECO:0000313" key="1">
    <source>
        <dbReference type="EMBL" id="KKN56966.1"/>
    </source>
</evidence>
<proteinExistence type="predicted"/>
<accession>A0A0F9U6N9</accession>